<dbReference type="AlphaFoldDB" id="A0A699VNC0"/>
<comment type="caution">
    <text evidence="2">The sequence shown here is derived from an EMBL/GenBank/DDBJ whole genome shotgun (WGS) entry which is preliminary data.</text>
</comment>
<accession>A0A699VNC0</accession>
<proteinExistence type="predicted"/>
<feature type="non-terminal residue" evidence="2">
    <location>
        <position position="1"/>
    </location>
</feature>
<gene>
    <name evidence="2" type="ORF">Tci_909031</name>
</gene>
<sequence length="81" mass="9330">VAVQIQSDRLCDEARKENDEFLKTIDENMQKIIKEQRRYDDDDDKDEEPSAGPDWGSKRRREGKERESASAPMETATRSAG</sequence>
<organism evidence="2">
    <name type="scientific">Tanacetum cinerariifolium</name>
    <name type="common">Dalmatian daisy</name>
    <name type="synonym">Chrysanthemum cinerariifolium</name>
    <dbReference type="NCBI Taxonomy" id="118510"/>
    <lineage>
        <taxon>Eukaryota</taxon>
        <taxon>Viridiplantae</taxon>
        <taxon>Streptophyta</taxon>
        <taxon>Embryophyta</taxon>
        <taxon>Tracheophyta</taxon>
        <taxon>Spermatophyta</taxon>
        <taxon>Magnoliopsida</taxon>
        <taxon>eudicotyledons</taxon>
        <taxon>Gunneridae</taxon>
        <taxon>Pentapetalae</taxon>
        <taxon>asterids</taxon>
        <taxon>campanulids</taxon>
        <taxon>Asterales</taxon>
        <taxon>Asteraceae</taxon>
        <taxon>Asteroideae</taxon>
        <taxon>Anthemideae</taxon>
        <taxon>Anthemidinae</taxon>
        <taxon>Tanacetum</taxon>
    </lineage>
</organism>
<name>A0A699VNC0_TANCI</name>
<dbReference type="EMBL" id="BKCJ011480158">
    <property type="protein sequence ID" value="GFD37062.1"/>
    <property type="molecule type" value="Genomic_DNA"/>
</dbReference>
<reference evidence="2" key="1">
    <citation type="journal article" date="2019" name="Sci. Rep.">
        <title>Draft genome of Tanacetum cinerariifolium, the natural source of mosquito coil.</title>
        <authorList>
            <person name="Yamashiro T."/>
            <person name="Shiraishi A."/>
            <person name="Satake H."/>
            <person name="Nakayama K."/>
        </authorList>
    </citation>
    <scope>NUCLEOTIDE SEQUENCE</scope>
</reference>
<feature type="region of interest" description="Disordered" evidence="1">
    <location>
        <begin position="33"/>
        <end position="81"/>
    </location>
</feature>
<feature type="non-terminal residue" evidence="2">
    <location>
        <position position="81"/>
    </location>
</feature>
<evidence type="ECO:0000313" key="2">
    <source>
        <dbReference type="EMBL" id="GFD37062.1"/>
    </source>
</evidence>
<protein>
    <submittedName>
        <fullName evidence="2">Uncharacterized protein</fullName>
    </submittedName>
</protein>
<evidence type="ECO:0000256" key="1">
    <source>
        <dbReference type="SAM" id="MobiDB-lite"/>
    </source>
</evidence>